<dbReference type="Pfam" id="PF12850">
    <property type="entry name" value="Metallophos_2"/>
    <property type="match status" value="1"/>
</dbReference>
<dbReference type="InterPro" id="IPR029052">
    <property type="entry name" value="Metallo-depent_PP-like"/>
</dbReference>
<dbReference type="GeneID" id="10041138"/>
<keyword evidence="3" id="KW-0378">Hydrolase</keyword>
<dbReference type="InterPro" id="IPR041802">
    <property type="entry name" value="MPP_YfcE"/>
</dbReference>
<protein>
    <recommendedName>
        <fullName evidence="1">Phosphoesterase</fullName>
        <ecNumber evidence="1">3.1.4.-</ecNumber>
    </recommendedName>
</protein>
<dbReference type="RefSeq" id="WP_013467095.1">
    <property type="nucleotide sequence ID" value="NZ_CP013050.1"/>
</dbReference>
<dbReference type="OMA" id="ADTHVPK"/>
<gene>
    <name evidence="3" type="ORF">TBCH5v1_1003</name>
</gene>
<dbReference type="GeneID" id="26136272"/>
<dbReference type="InterPro" id="IPR024654">
    <property type="entry name" value="Calcineurin-like_PHP_lpxH"/>
</dbReference>
<evidence type="ECO:0000259" key="2">
    <source>
        <dbReference type="Pfam" id="PF12850"/>
    </source>
</evidence>
<dbReference type="CDD" id="cd00841">
    <property type="entry name" value="MPP_YfcE"/>
    <property type="match status" value="1"/>
</dbReference>
<dbReference type="STRING" id="55802.TBCH5v1_1003"/>
<proteinExistence type="inferred from homology"/>
<dbReference type="EMBL" id="CP013050">
    <property type="protein sequence ID" value="ALM74948.1"/>
    <property type="molecule type" value="Genomic_DNA"/>
</dbReference>
<sequence length="172" mass="19954">MVRIGILSDTHYPDKTSYLPNLIFEKFQEENVELIIHAGDLTSPSVKEVLENVAPVVAVRGNLDEPIFPEERILEVEELKIGIIHGHQFLSLDTQTLKYKALDMEVDILIFGHTHRFFYEVYEFMGKKIALLNPGSPTVPRRSDPTFVIAEIKDRNLNFNIFKPWKTQWQYP</sequence>
<dbReference type="GO" id="GO:0046872">
    <property type="term" value="F:metal ion binding"/>
    <property type="evidence" value="ECO:0007669"/>
    <property type="project" value="UniProtKB-KW"/>
</dbReference>
<feature type="domain" description="Calcineurin-like phosphoesterase" evidence="2">
    <location>
        <begin position="3"/>
        <end position="154"/>
    </location>
</feature>
<dbReference type="AlphaFoldDB" id="A0A0S1XB25"/>
<keyword evidence="1" id="KW-0479">Metal-binding</keyword>
<comment type="similarity">
    <text evidence="1">Belongs to the metallophosphoesterase superfamily. YfcE family.</text>
</comment>
<dbReference type="NCBIfam" id="TIGR00040">
    <property type="entry name" value="yfcE"/>
    <property type="match status" value="1"/>
</dbReference>
<comment type="cofactor">
    <cofactor evidence="1">
        <name>a divalent metal cation</name>
        <dbReference type="ChEBI" id="CHEBI:60240"/>
    </cofactor>
</comment>
<dbReference type="InterPro" id="IPR000979">
    <property type="entry name" value="Phosphodiesterase_MJ0936/Vps29"/>
</dbReference>
<evidence type="ECO:0000256" key="1">
    <source>
        <dbReference type="RuleBase" id="RU362039"/>
    </source>
</evidence>
<evidence type="ECO:0000313" key="4">
    <source>
        <dbReference type="Proteomes" id="UP000066042"/>
    </source>
</evidence>
<evidence type="ECO:0000313" key="3">
    <source>
        <dbReference type="EMBL" id="ALM74948.1"/>
    </source>
</evidence>
<dbReference type="Gene3D" id="3.60.21.10">
    <property type="match status" value="1"/>
</dbReference>
<dbReference type="Proteomes" id="UP000066042">
    <property type="component" value="Chromosome"/>
</dbReference>
<dbReference type="GO" id="GO:0016787">
    <property type="term" value="F:hydrolase activity"/>
    <property type="evidence" value="ECO:0007669"/>
    <property type="project" value="UniProtKB-UniRule"/>
</dbReference>
<name>A0A0S1XB25_THEBA</name>
<organism evidence="3 4">
    <name type="scientific">Thermococcus barophilus</name>
    <dbReference type="NCBI Taxonomy" id="55802"/>
    <lineage>
        <taxon>Archaea</taxon>
        <taxon>Methanobacteriati</taxon>
        <taxon>Methanobacteriota</taxon>
        <taxon>Thermococci</taxon>
        <taxon>Thermococcales</taxon>
        <taxon>Thermococcaceae</taxon>
        <taxon>Thermococcus</taxon>
    </lineage>
</organism>
<reference evidence="3 4" key="1">
    <citation type="journal article" date="2016" name="Genome Announc.">
        <title>Complete genome sequence of the hyperthermophilic and piezophilic archaeon Thermococcus barophilus Ch5, capable of growth at the expense of hydrogenogenesis from carbon monoxide and formate.</title>
        <authorList>
            <person name="Oger P."/>
            <person name="Sokolova T.G."/>
            <person name="Kozhevnikova D.A."/>
            <person name="Taranov E.A."/>
            <person name="Vannier P."/>
            <person name="Lee H.S."/>
            <person name="Kwon K.K."/>
            <person name="Kang S.G."/>
            <person name="Lee J.H."/>
            <person name="Bonch-Osmolovskaya E.A."/>
            <person name="Lebedinsky A.V."/>
        </authorList>
    </citation>
    <scope>NUCLEOTIDE SEQUENCE [LARGE SCALE GENOMIC DNA]</scope>
    <source>
        <strain evidence="4">Ch5</strain>
    </source>
</reference>
<dbReference type="PATRIC" id="fig|55802.8.peg.995"/>
<dbReference type="SUPFAM" id="SSF56300">
    <property type="entry name" value="Metallo-dependent phosphatases"/>
    <property type="match status" value="1"/>
</dbReference>
<dbReference type="EC" id="3.1.4.-" evidence="1"/>
<accession>A0A0S1XB25</accession>
<dbReference type="PANTHER" id="PTHR11124">
    <property type="entry name" value="VACUOLAR SORTING PROTEIN VPS29"/>
    <property type="match status" value="1"/>
</dbReference>